<keyword evidence="3" id="KW-0809">Transit peptide</keyword>
<evidence type="ECO:0000256" key="5">
    <source>
        <dbReference type="ARBA" id="ARBA00023136"/>
    </source>
</evidence>
<proteinExistence type="inferred from homology"/>
<dbReference type="PANTHER" id="PTHR21181">
    <property type="match status" value="1"/>
</dbReference>
<gene>
    <name evidence="7" type="ORF">PsYK624_145450</name>
</gene>
<evidence type="ECO:0000256" key="4">
    <source>
        <dbReference type="ARBA" id="ARBA00023128"/>
    </source>
</evidence>
<dbReference type="GO" id="GO:0005743">
    <property type="term" value="C:mitochondrial inner membrane"/>
    <property type="evidence" value="ECO:0007669"/>
    <property type="project" value="UniProtKB-SubCell"/>
</dbReference>
<dbReference type="AlphaFoldDB" id="A0A9P3GNS2"/>
<protein>
    <submittedName>
        <fullName evidence="7">Squalene/phytoene synthase family protein</fullName>
    </submittedName>
</protein>
<keyword evidence="4" id="KW-0496">Mitochondrion</keyword>
<evidence type="ECO:0000256" key="2">
    <source>
        <dbReference type="ARBA" id="ARBA00022792"/>
    </source>
</evidence>
<dbReference type="InterPro" id="IPR002060">
    <property type="entry name" value="Squ/phyt_synthse"/>
</dbReference>
<sequence length="323" mass="36451">MLARQAYLRQARRAKLSVTAAVPNARAATTVAVPEAGTSDPKAYCRDLVRKRDYEAHLVSQFFPHEYRDAFYALRAFYIELATVQESVSNPIIGNMRMQFWKDALKGFADGRPPKHPIALALYEASGQFNLPMYHLKRMVEARDAELQTPTHLTIDSLTAHAESTSSTFLYLLLSMLNQSSSHDFSHAASHVGVSQTIATLLRALPYHASRRHMVIPAEITARHGVNQEEVFRQGGNAKAVDDAVFEFATLANDHLITARDMFKDTAGKVSGPVKPVFLYAVPAAVYLERLEKVNFDAFHPSLQQRSWRLPWRIWLAYYQGRF</sequence>
<keyword evidence="2" id="KW-0999">Mitochondrion inner membrane</keyword>
<evidence type="ECO:0000256" key="6">
    <source>
        <dbReference type="ARBA" id="ARBA00038273"/>
    </source>
</evidence>
<dbReference type="InterPro" id="IPR008949">
    <property type="entry name" value="Isoprenoid_synthase_dom_sf"/>
</dbReference>
<dbReference type="SUPFAM" id="SSF48576">
    <property type="entry name" value="Terpenoid synthases"/>
    <property type="match status" value="1"/>
</dbReference>
<comment type="caution">
    <text evidence="7">The sequence shown here is derived from an EMBL/GenBank/DDBJ whole genome shotgun (WGS) entry which is preliminary data.</text>
</comment>
<reference evidence="7 8" key="1">
    <citation type="submission" date="2021-08" db="EMBL/GenBank/DDBJ databases">
        <title>Draft Genome Sequence of Phanerochaete sordida strain YK-624.</title>
        <authorList>
            <person name="Mori T."/>
            <person name="Dohra H."/>
            <person name="Suzuki T."/>
            <person name="Kawagishi H."/>
            <person name="Hirai H."/>
        </authorList>
    </citation>
    <scope>NUCLEOTIDE SEQUENCE [LARGE SCALE GENOMIC DNA]</scope>
    <source>
        <strain evidence="7 8">YK-624</strain>
    </source>
</reference>
<comment type="similarity">
    <text evidence="6">Belongs to the NDUFAF6 family.</text>
</comment>
<evidence type="ECO:0000256" key="3">
    <source>
        <dbReference type="ARBA" id="ARBA00022946"/>
    </source>
</evidence>
<dbReference type="Gene3D" id="1.10.600.10">
    <property type="entry name" value="Farnesyl Diphosphate Synthase"/>
    <property type="match status" value="1"/>
</dbReference>
<dbReference type="EMBL" id="BPQB01000085">
    <property type="protein sequence ID" value="GJE98318.1"/>
    <property type="molecule type" value="Genomic_DNA"/>
</dbReference>
<dbReference type="OrthoDB" id="270318at2759"/>
<evidence type="ECO:0000313" key="7">
    <source>
        <dbReference type="EMBL" id="GJE98318.1"/>
    </source>
</evidence>
<accession>A0A9P3GNS2</accession>
<comment type="subcellular location">
    <subcellularLocation>
        <location evidence="1">Mitochondrion inner membrane</location>
    </subcellularLocation>
</comment>
<dbReference type="PANTHER" id="PTHR21181:SF13">
    <property type="entry name" value="NADH DEHYDROGENASE (UBIQUINONE) COMPLEX I, ASSEMBLY FACTOR 6"/>
    <property type="match status" value="1"/>
</dbReference>
<keyword evidence="5" id="KW-0472">Membrane</keyword>
<evidence type="ECO:0000313" key="8">
    <source>
        <dbReference type="Proteomes" id="UP000703269"/>
    </source>
</evidence>
<dbReference type="GO" id="GO:0032981">
    <property type="term" value="P:mitochondrial respiratory chain complex I assembly"/>
    <property type="evidence" value="ECO:0007669"/>
    <property type="project" value="TreeGrafter"/>
</dbReference>
<dbReference type="Pfam" id="PF00494">
    <property type="entry name" value="SQS_PSY"/>
    <property type="match status" value="1"/>
</dbReference>
<keyword evidence="8" id="KW-1185">Reference proteome</keyword>
<organism evidence="7 8">
    <name type="scientific">Phanerochaete sordida</name>
    <dbReference type="NCBI Taxonomy" id="48140"/>
    <lineage>
        <taxon>Eukaryota</taxon>
        <taxon>Fungi</taxon>
        <taxon>Dikarya</taxon>
        <taxon>Basidiomycota</taxon>
        <taxon>Agaricomycotina</taxon>
        <taxon>Agaricomycetes</taxon>
        <taxon>Polyporales</taxon>
        <taxon>Phanerochaetaceae</taxon>
        <taxon>Phanerochaete</taxon>
    </lineage>
</organism>
<name>A0A9P3GNS2_9APHY</name>
<evidence type="ECO:0000256" key="1">
    <source>
        <dbReference type="ARBA" id="ARBA00004273"/>
    </source>
</evidence>
<dbReference type="Proteomes" id="UP000703269">
    <property type="component" value="Unassembled WGS sequence"/>
</dbReference>